<dbReference type="EMBL" id="SKBU01000018">
    <property type="protein sequence ID" value="TCJ16103.1"/>
    <property type="molecule type" value="Genomic_DNA"/>
</dbReference>
<organism evidence="2 3">
    <name type="scientific">Rubrobacter taiwanensis</name>
    <dbReference type="NCBI Taxonomy" id="185139"/>
    <lineage>
        <taxon>Bacteria</taxon>
        <taxon>Bacillati</taxon>
        <taxon>Actinomycetota</taxon>
        <taxon>Rubrobacteria</taxon>
        <taxon>Rubrobacterales</taxon>
        <taxon>Rubrobacteraceae</taxon>
        <taxon>Rubrobacter</taxon>
    </lineage>
</organism>
<accession>A0A4R1BG09</accession>
<feature type="transmembrane region" description="Helical" evidence="1">
    <location>
        <begin position="151"/>
        <end position="169"/>
    </location>
</feature>
<dbReference type="AlphaFoldDB" id="A0A4R1BG09"/>
<evidence type="ECO:0000256" key="1">
    <source>
        <dbReference type="SAM" id="Phobius"/>
    </source>
</evidence>
<comment type="caution">
    <text evidence="2">The sequence shown here is derived from an EMBL/GenBank/DDBJ whole genome shotgun (WGS) entry which is preliminary data.</text>
</comment>
<dbReference type="RefSeq" id="WP_132691677.1">
    <property type="nucleotide sequence ID" value="NZ_SKBU01000018.1"/>
</dbReference>
<keyword evidence="1" id="KW-0472">Membrane</keyword>
<protein>
    <submittedName>
        <fullName evidence="2">Uncharacterized protein</fullName>
    </submittedName>
</protein>
<keyword evidence="1" id="KW-1133">Transmembrane helix</keyword>
<proteinExistence type="predicted"/>
<reference evidence="2 3" key="1">
    <citation type="submission" date="2019-03" db="EMBL/GenBank/DDBJ databases">
        <title>Whole genome sequence of a novel Rubrobacter taiwanensis strain, isolated from Yellowstone National Park.</title>
        <authorList>
            <person name="Freed S."/>
            <person name="Ramaley R.F."/>
            <person name="Kyndt J.A."/>
        </authorList>
    </citation>
    <scope>NUCLEOTIDE SEQUENCE [LARGE SCALE GENOMIC DNA]</scope>
    <source>
        <strain evidence="2 3">Yellowstone</strain>
    </source>
</reference>
<gene>
    <name evidence="2" type="ORF">E0L93_10510</name>
</gene>
<feature type="transmembrane region" description="Helical" evidence="1">
    <location>
        <begin position="37"/>
        <end position="58"/>
    </location>
</feature>
<feature type="transmembrane region" description="Helical" evidence="1">
    <location>
        <begin position="70"/>
        <end position="91"/>
    </location>
</feature>
<keyword evidence="1" id="KW-0812">Transmembrane</keyword>
<sequence>MREGSLRLSGPACSLGGLLWSSGAVLNFTGAAPGSAAALLIGAVVLLLAGMFGFHALYAGGMGGVGEAGFVQGFIGLGMLGGGLVAEAFGLEAGRAASSFGFLILAFGLVLIGYSTFYNETLPRWNFYPFVVAVFIPLDLLFGGMYRGVDLGLSVLFGLSWAGLGYLLWTKERG</sequence>
<name>A0A4R1BG09_9ACTN</name>
<feature type="transmembrane region" description="Helical" evidence="1">
    <location>
        <begin position="125"/>
        <end position="145"/>
    </location>
</feature>
<dbReference type="Proteomes" id="UP000295244">
    <property type="component" value="Unassembled WGS sequence"/>
</dbReference>
<keyword evidence="3" id="KW-1185">Reference proteome</keyword>
<evidence type="ECO:0000313" key="2">
    <source>
        <dbReference type="EMBL" id="TCJ16103.1"/>
    </source>
</evidence>
<dbReference type="OrthoDB" id="10017114at2"/>
<evidence type="ECO:0000313" key="3">
    <source>
        <dbReference type="Proteomes" id="UP000295244"/>
    </source>
</evidence>
<feature type="transmembrane region" description="Helical" evidence="1">
    <location>
        <begin position="97"/>
        <end position="118"/>
    </location>
</feature>